<evidence type="ECO:0000256" key="1">
    <source>
        <dbReference type="ARBA" id="ARBA00004123"/>
    </source>
</evidence>
<feature type="compositionally biased region" description="Basic and acidic residues" evidence="5">
    <location>
        <begin position="219"/>
        <end position="238"/>
    </location>
</feature>
<evidence type="ECO:0000256" key="4">
    <source>
        <dbReference type="ARBA" id="ARBA00023242"/>
    </source>
</evidence>
<evidence type="ECO:0000256" key="3">
    <source>
        <dbReference type="ARBA" id="ARBA00023163"/>
    </source>
</evidence>
<dbReference type="InterPro" id="IPR004827">
    <property type="entry name" value="bZIP"/>
</dbReference>
<keyword evidence="4" id="KW-0539">Nucleus</keyword>
<dbReference type="AlphaFoldDB" id="A0A401H408"/>
<proteinExistence type="predicted"/>
<dbReference type="SUPFAM" id="SSF57959">
    <property type="entry name" value="Leucine zipper domain"/>
    <property type="match status" value="1"/>
</dbReference>
<organism evidence="7 8">
    <name type="scientific">Sparassis crispa</name>
    <dbReference type="NCBI Taxonomy" id="139825"/>
    <lineage>
        <taxon>Eukaryota</taxon>
        <taxon>Fungi</taxon>
        <taxon>Dikarya</taxon>
        <taxon>Basidiomycota</taxon>
        <taxon>Agaricomycotina</taxon>
        <taxon>Agaricomycetes</taxon>
        <taxon>Polyporales</taxon>
        <taxon>Sparassidaceae</taxon>
        <taxon>Sparassis</taxon>
    </lineage>
</organism>
<feature type="domain" description="BZIP" evidence="6">
    <location>
        <begin position="231"/>
        <end position="294"/>
    </location>
</feature>
<feature type="region of interest" description="Disordered" evidence="5">
    <location>
        <begin position="304"/>
        <end position="355"/>
    </location>
</feature>
<comment type="subcellular location">
    <subcellularLocation>
        <location evidence="1">Nucleus</location>
    </subcellularLocation>
</comment>
<feature type="region of interest" description="Disordered" evidence="5">
    <location>
        <begin position="528"/>
        <end position="557"/>
    </location>
</feature>
<evidence type="ECO:0000256" key="2">
    <source>
        <dbReference type="ARBA" id="ARBA00023015"/>
    </source>
</evidence>
<feature type="region of interest" description="Disordered" evidence="5">
    <location>
        <begin position="28"/>
        <end position="69"/>
    </location>
</feature>
<feature type="compositionally biased region" description="Polar residues" evidence="5">
    <location>
        <begin position="324"/>
        <end position="344"/>
    </location>
</feature>
<dbReference type="PROSITE" id="PS50217">
    <property type="entry name" value="BZIP"/>
    <property type="match status" value="1"/>
</dbReference>
<feature type="compositionally biased region" description="Low complexity" evidence="5">
    <location>
        <begin position="474"/>
        <end position="488"/>
    </location>
</feature>
<dbReference type="Pfam" id="PF00170">
    <property type="entry name" value="bZIP_1"/>
    <property type="match status" value="1"/>
</dbReference>
<evidence type="ECO:0000256" key="5">
    <source>
        <dbReference type="SAM" id="MobiDB-lite"/>
    </source>
</evidence>
<feature type="compositionally biased region" description="Low complexity" evidence="5">
    <location>
        <begin position="28"/>
        <end position="48"/>
    </location>
</feature>
<keyword evidence="8" id="KW-1185">Reference proteome</keyword>
<dbReference type="OrthoDB" id="5571888at2759"/>
<dbReference type="RefSeq" id="XP_027620088.1">
    <property type="nucleotide sequence ID" value="XM_027764287.1"/>
</dbReference>
<keyword evidence="2" id="KW-0805">Transcription regulation</keyword>
<evidence type="ECO:0000259" key="6">
    <source>
        <dbReference type="PROSITE" id="PS50217"/>
    </source>
</evidence>
<dbReference type="STRING" id="139825.A0A401H408"/>
<sequence length="668" mass="70525">MLVDSPLQPSFPYTSAFEDFFNMDMLSGPSNNAGSSGSSSSSPSNSYSPLPPTPPDAFSQTPSMDVTNPYFNFALDDDMSKMDTLATPSAFDFLSAFSSAAAAAQLSSPESASGSGSGSSSHLSDSPVGIDPQLVGTPAQGKPMSDFDEGDDENDEEDENEGEGEEPSMELITPVKVGGRGSAGRKGTVQSGGVVKRAGSEKKENKPVSMLSTTSVEPDDWRPSPEEYKKMTSKEKRQLRNKISARNFRVRRKEYITTLEGDIAERDRLIDAIRTELGSTKSENISLRQEISALKKALLEGAGRADTPVLPPPAPLPAIPSSVLGSRSSPTPAQQTKSALLTPNTKKDLPSSPRLGATGFWGGAAGGLGGFGGITPVHTTLIPEWGSVLSAKPVAGTKGRRSPALQENINPGLNGFTATALAGLMGVQPSQDKQQQQQQQQQVAGFETFLDTNPFTLKTLDPYRMQLWRNMAQQHLQHRQQAQDGQQASGSNTAPGAGTSGLASGLRPHYFSGKPVGSSLVPGKSAAGCYATPPNSPPLRASTSPLSSSQSANEKKQVPTAQQAVLASLASQTLVRKLGAAFWDAFSAPAPSIGRSQWDVEKVRRVIEGSAIVRVVDVEPPVAAKSTKTAPMKSEAPTPHPVPAMSAKCQCFTEVLEEKMRGLTLGKK</sequence>
<dbReference type="CDD" id="cd14810">
    <property type="entry name" value="bZIP_u1"/>
    <property type="match status" value="1"/>
</dbReference>
<protein>
    <recommendedName>
        <fullName evidence="6">BZIP domain-containing protein</fullName>
    </recommendedName>
</protein>
<feature type="compositionally biased region" description="Low complexity" evidence="5">
    <location>
        <begin position="538"/>
        <end position="552"/>
    </location>
</feature>
<comment type="caution">
    <text evidence="7">The sequence shown here is derived from an EMBL/GenBank/DDBJ whole genome shotgun (WGS) entry which is preliminary data.</text>
</comment>
<dbReference type="Gene3D" id="1.20.5.170">
    <property type="match status" value="1"/>
</dbReference>
<dbReference type="InParanoid" id="A0A401H408"/>
<dbReference type="EMBL" id="BFAD01000015">
    <property type="protein sequence ID" value="GBE89175.1"/>
    <property type="molecule type" value="Genomic_DNA"/>
</dbReference>
<feature type="compositionally biased region" description="Low complexity" evidence="5">
    <location>
        <begin position="102"/>
        <end position="126"/>
    </location>
</feature>
<dbReference type="Proteomes" id="UP000287166">
    <property type="component" value="Unassembled WGS sequence"/>
</dbReference>
<reference evidence="7 8" key="1">
    <citation type="journal article" date="2018" name="Sci. Rep.">
        <title>Genome sequence of the cauliflower mushroom Sparassis crispa (Hanabiratake) and its association with beneficial usage.</title>
        <authorList>
            <person name="Kiyama R."/>
            <person name="Furutani Y."/>
            <person name="Kawaguchi K."/>
            <person name="Nakanishi T."/>
        </authorList>
    </citation>
    <scope>NUCLEOTIDE SEQUENCE [LARGE SCALE GENOMIC DNA]</scope>
</reference>
<keyword evidence="3" id="KW-0804">Transcription</keyword>
<dbReference type="GO" id="GO:0003700">
    <property type="term" value="F:DNA-binding transcription factor activity"/>
    <property type="evidence" value="ECO:0007669"/>
    <property type="project" value="InterPro"/>
</dbReference>
<dbReference type="SMART" id="SM00338">
    <property type="entry name" value="BRLZ"/>
    <property type="match status" value="1"/>
</dbReference>
<dbReference type="InterPro" id="IPR046347">
    <property type="entry name" value="bZIP_sf"/>
</dbReference>
<feature type="compositionally biased region" description="Acidic residues" evidence="5">
    <location>
        <begin position="146"/>
        <end position="168"/>
    </location>
</feature>
<dbReference type="PANTHER" id="PTHR19304">
    <property type="entry name" value="CYCLIC-AMP RESPONSE ELEMENT BINDING PROTEIN"/>
    <property type="match status" value="1"/>
</dbReference>
<feature type="region of interest" description="Disordered" evidence="5">
    <location>
        <begin position="474"/>
        <end position="506"/>
    </location>
</feature>
<evidence type="ECO:0000313" key="8">
    <source>
        <dbReference type="Proteomes" id="UP000287166"/>
    </source>
</evidence>
<dbReference type="InterPro" id="IPR051027">
    <property type="entry name" value="bZIP_transcription_factors"/>
</dbReference>
<feature type="compositionally biased region" description="Pro residues" evidence="5">
    <location>
        <begin position="309"/>
        <end position="318"/>
    </location>
</feature>
<dbReference type="GO" id="GO:0005634">
    <property type="term" value="C:nucleus"/>
    <property type="evidence" value="ECO:0007669"/>
    <property type="project" value="UniProtKB-SubCell"/>
</dbReference>
<accession>A0A401H408</accession>
<gene>
    <name evidence="7" type="ORF">SCP_1501830</name>
</gene>
<dbReference type="GeneID" id="38786092"/>
<feature type="compositionally biased region" description="Polar residues" evidence="5">
    <location>
        <begin position="58"/>
        <end position="69"/>
    </location>
</feature>
<dbReference type="PROSITE" id="PS00036">
    <property type="entry name" value="BZIP_BASIC"/>
    <property type="match status" value="1"/>
</dbReference>
<name>A0A401H408_9APHY</name>
<evidence type="ECO:0000313" key="7">
    <source>
        <dbReference type="EMBL" id="GBE89175.1"/>
    </source>
</evidence>
<feature type="region of interest" description="Disordered" evidence="5">
    <location>
        <begin position="102"/>
        <end position="239"/>
    </location>
</feature>